<reference evidence="4" key="1">
    <citation type="submission" date="2018-12" db="EMBL/GenBank/DDBJ databases">
        <title>Genome sequence of Peanibacillus sp.</title>
        <authorList>
            <person name="Subramani G."/>
            <person name="Srinivasan S."/>
            <person name="Kim M.K."/>
        </authorList>
    </citation>
    <scope>NUCLEOTIDE SEQUENCE [LARGE SCALE GENOMIC DNA]</scope>
    <source>
        <strain evidence="4">18JY67-1</strain>
    </source>
</reference>
<feature type="signal peptide" evidence="1">
    <location>
        <begin position="1"/>
        <end position="24"/>
    </location>
</feature>
<keyword evidence="1" id="KW-0732">Signal</keyword>
<name>A0A3Q8X5L8_9BACL</name>
<sequence length="409" mass="47283">MAIRIFAAMLAICILVSWNSPLRASAGASANRSSIQLIVDHQDVHVVPIIKSGRVYVPFRQMCNALGYPVQSDAESGMITGMINGEPLIFTPHFDEIDYKDMRYFSDIELPIINGQAYFPIWVFGMILQYSVEYNKLTNTVNLIPYGEGQETAIKELVTKYYETFSPRLYTSDNLKRGYMNLDYDFEANQYMSEVPVKLFQVNMDRIVFSSSTEAKLQVTYTEQTDVLNRKDIFLYKVRREHGVWRIADDGSIYTNFELPADLDQKAASILEEHPAEQQAVLADMRTYYNALNMEIPEQVVQYTSPWNIQRSNELTYGDETWEEQLEAGFKYSDATRIASDERVIFLGKKNAVVHAAVRWNETSPDGEKLEDEYPALIYLEYANGHWNYLDEFDLSLTEDRRNEVHYFE</sequence>
<dbReference type="AlphaFoldDB" id="A0A3Q8X5L8"/>
<keyword evidence="4" id="KW-1185">Reference proteome</keyword>
<organism evidence="3 4">
    <name type="scientific">Paenibacillus albus</name>
    <dbReference type="NCBI Taxonomy" id="2495582"/>
    <lineage>
        <taxon>Bacteria</taxon>
        <taxon>Bacillati</taxon>
        <taxon>Bacillota</taxon>
        <taxon>Bacilli</taxon>
        <taxon>Bacillales</taxon>
        <taxon>Paenibacillaceae</taxon>
        <taxon>Paenibacillus</taxon>
    </lineage>
</organism>
<dbReference type="InterPro" id="IPR012854">
    <property type="entry name" value="Cu_amine_oxidase-like_N"/>
</dbReference>
<dbReference type="KEGG" id="palb:EJC50_16380"/>
<evidence type="ECO:0000313" key="3">
    <source>
        <dbReference type="EMBL" id="AZN41067.1"/>
    </source>
</evidence>
<feature type="domain" description="Copper amine oxidase-like N-terminal" evidence="2">
    <location>
        <begin position="40"/>
        <end position="142"/>
    </location>
</feature>
<evidence type="ECO:0000256" key="1">
    <source>
        <dbReference type="SAM" id="SignalP"/>
    </source>
</evidence>
<dbReference type="SUPFAM" id="SSF55383">
    <property type="entry name" value="Copper amine oxidase, domain N"/>
    <property type="match status" value="1"/>
</dbReference>
<evidence type="ECO:0000259" key="2">
    <source>
        <dbReference type="Pfam" id="PF07833"/>
    </source>
</evidence>
<dbReference type="EMBL" id="CP034437">
    <property type="protein sequence ID" value="AZN41067.1"/>
    <property type="molecule type" value="Genomic_DNA"/>
</dbReference>
<evidence type="ECO:0000313" key="4">
    <source>
        <dbReference type="Proteomes" id="UP000272528"/>
    </source>
</evidence>
<dbReference type="OrthoDB" id="2531752at2"/>
<gene>
    <name evidence="3" type="ORF">EJC50_16380</name>
</gene>
<accession>A0A3Q8X5L8</accession>
<dbReference type="InterPro" id="IPR036582">
    <property type="entry name" value="Mao_N_sf"/>
</dbReference>
<protein>
    <recommendedName>
        <fullName evidence="2">Copper amine oxidase-like N-terminal domain-containing protein</fullName>
    </recommendedName>
</protein>
<dbReference type="Proteomes" id="UP000272528">
    <property type="component" value="Chromosome"/>
</dbReference>
<dbReference type="Pfam" id="PF07833">
    <property type="entry name" value="Cu_amine_oxidN1"/>
    <property type="match status" value="1"/>
</dbReference>
<proteinExistence type="predicted"/>
<feature type="chain" id="PRO_5018566274" description="Copper amine oxidase-like N-terminal domain-containing protein" evidence="1">
    <location>
        <begin position="25"/>
        <end position="409"/>
    </location>
</feature>
<dbReference type="RefSeq" id="WP_126016766.1">
    <property type="nucleotide sequence ID" value="NZ_CP034437.1"/>
</dbReference>